<feature type="transmembrane region" description="Helical" evidence="8">
    <location>
        <begin position="96"/>
        <end position="115"/>
    </location>
</feature>
<feature type="transmembrane region" description="Helical" evidence="8">
    <location>
        <begin position="66"/>
        <end position="84"/>
    </location>
</feature>
<keyword evidence="6 8" id="KW-0472">Membrane</keyword>
<sequence length="525" mass="53969">MSEKSRKSEETTQLGADETSEPPNPQRWWVLAVLCLVVTVVEVDATVVNVALPSMAADLSASSSDLAWISDAYILTFAAFMLIGGRLGDQYGHKRLLQASLMIFGVASLLCVLATSTGQLLAWRALLGVGGAGILPASLALVTISFPKEERPKAFGIWSAMTVLGLPLGPVLGGWLLNHFWWGSVFLINIPLVLVTMVSAQLLIKPPAGAGGRGLDVPGVLLSALGTGTLLFAIIEGPRLGWATPGTIGSALAGVILLTVFLAWQRRASAPVLDLGLLRVRTFVVGSMAASLSFFVFTGIMFVLTQYLQGVLRYEPLNAGLGLVPLALLFTLASIIAGPMAAKIGSRGVIATGLLLIGVGMFILVAADTDTTYSLVGVSLGFTGLGAGLTVGQAIATSLSQVPPALAGVGSAVGNSARQIGGALGVAVLGSVLASVYAGNLTGTLLSAFPADVVDKASGSVNSLTEAAALLDRDQADRFLEIGRDAFVNGMHISMLVGGVLAVLSAVVVFSSLPKGNLARGEELV</sequence>
<evidence type="ECO:0000256" key="8">
    <source>
        <dbReference type="SAM" id="Phobius"/>
    </source>
</evidence>
<dbReference type="OrthoDB" id="9781469at2"/>
<comment type="subcellular location">
    <subcellularLocation>
        <location evidence="1">Cell membrane</location>
        <topology evidence="1">Multi-pass membrane protein</topology>
    </subcellularLocation>
</comment>
<dbReference type="InterPro" id="IPR011701">
    <property type="entry name" value="MFS"/>
</dbReference>
<feature type="transmembrane region" description="Helical" evidence="8">
    <location>
        <begin position="317"/>
        <end position="337"/>
    </location>
</feature>
<feature type="transmembrane region" description="Helical" evidence="8">
    <location>
        <begin position="181"/>
        <end position="203"/>
    </location>
</feature>
<keyword evidence="4 8" id="KW-0812">Transmembrane</keyword>
<feature type="region of interest" description="Disordered" evidence="7">
    <location>
        <begin position="1"/>
        <end position="22"/>
    </location>
</feature>
<comment type="caution">
    <text evidence="10">The sequence shown here is derived from an EMBL/GenBank/DDBJ whole genome shotgun (WGS) entry which is preliminary data.</text>
</comment>
<evidence type="ECO:0000256" key="1">
    <source>
        <dbReference type="ARBA" id="ARBA00004651"/>
    </source>
</evidence>
<feature type="transmembrane region" description="Helical" evidence="8">
    <location>
        <begin position="154"/>
        <end position="175"/>
    </location>
</feature>
<feature type="transmembrane region" description="Helical" evidence="8">
    <location>
        <begin position="215"/>
        <end position="235"/>
    </location>
</feature>
<evidence type="ECO:0000256" key="5">
    <source>
        <dbReference type="ARBA" id="ARBA00022989"/>
    </source>
</evidence>
<evidence type="ECO:0000256" key="2">
    <source>
        <dbReference type="ARBA" id="ARBA00022448"/>
    </source>
</evidence>
<feature type="domain" description="Major facilitator superfamily (MFS) profile" evidence="9">
    <location>
        <begin position="30"/>
        <end position="517"/>
    </location>
</feature>
<dbReference type="Proteomes" id="UP000331127">
    <property type="component" value="Unassembled WGS sequence"/>
</dbReference>
<name>A0A5M3X1N9_9ACTN</name>
<organism evidence="10 11">
    <name type="scientific">Acrocarpospora macrocephala</name>
    <dbReference type="NCBI Taxonomy" id="150177"/>
    <lineage>
        <taxon>Bacteria</taxon>
        <taxon>Bacillati</taxon>
        <taxon>Actinomycetota</taxon>
        <taxon>Actinomycetes</taxon>
        <taxon>Streptosporangiales</taxon>
        <taxon>Streptosporangiaceae</taxon>
        <taxon>Acrocarpospora</taxon>
    </lineage>
</organism>
<feature type="transmembrane region" description="Helical" evidence="8">
    <location>
        <begin position="241"/>
        <end position="263"/>
    </location>
</feature>
<proteinExistence type="predicted"/>
<dbReference type="CDD" id="cd17321">
    <property type="entry name" value="MFS_MMR_MDR_like"/>
    <property type="match status" value="1"/>
</dbReference>
<dbReference type="GO" id="GO:0022857">
    <property type="term" value="F:transmembrane transporter activity"/>
    <property type="evidence" value="ECO:0007669"/>
    <property type="project" value="InterPro"/>
</dbReference>
<keyword evidence="5 8" id="KW-1133">Transmembrane helix</keyword>
<dbReference type="AlphaFoldDB" id="A0A5M3X1N9"/>
<evidence type="ECO:0000313" key="10">
    <source>
        <dbReference type="EMBL" id="GES15625.1"/>
    </source>
</evidence>
<feature type="transmembrane region" description="Helical" evidence="8">
    <location>
        <begin position="493"/>
        <end position="513"/>
    </location>
</feature>
<keyword evidence="2" id="KW-0813">Transport</keyword>
<dbReference type="InterPro" id="IPR020846">
    <property type="entry name" value="MFS_dom"/>
</dbReference>
<dbReference type="PANTHER" id="PTHR42718:SF42">
    <property type="entry name" value="EXPORT PROTEIN"/>
    <property type="match status" value="1"/>
</dbReference>
<feature type="transmembrane region" description="Helical" evidence="8">
    <location>
        <begin position="373"/>
        <end position="399"/>
    </location>
</feature>
<keyword evidence="11" id="KW-1185">Reference proteome</keyword>
<dbReference type="InterPro" id="IPR004638">
    <property type="entry name" value="EmrB-like"/>
</dbReference>
<dbReference type="PANTHER" id="PTHR42718">
    <property type="entry name" value="MAJOR FACILITATOR SUPERFAMILY MULTIDRUG TRANSPORTER MFSC"/>
    <property type="match status" value="1"/>
</dbReference>
<evidence type="ECO:0000256" key="6">
    <source>
        <dbReference type="ARBA" id="ARBA00023136"/>
    </source>
</evidence>
<evidence type="ECO:0000256" key="4">
    <source>
        <dbReference type="ARBA" id="ARBA00022692"/>
    </source>
</evidence>
<feature type="transmembrane region" description="Helical" evidence="8">
    <location>
        <begin position="121"/>
        <end position="142"/>
    </location>
</feature>
<dbReference type="GO" id="GO:0005886">
    <property type="term" value="C:plasma membrane"/>
    <property type="evidence" value="ECO:0007669"/>
    <property type="project" value="UniProtKB-SubCell"/>
</dbReference>
<feature type="transmembrane region" description="Helical" evidence="8">
    <location>
        <begin position="349"/>
        <end position="367"/>
    </location>
</feature>
<evidence type="ECO:0000259" key="9">
    <source>
        <dbReference type="PROSITE" id="PS50850"/>
    </source>
</evidence>
<dbReference type="Pfam" id="PF07690">
    <property type="entry name" value="MFS_1"/>
    <property type="match status" value="1"/>
</dbReference>
<dbReference type="SUPFAM" id="SSF103473">
    <property type="entry name" value="MFS general substrate transporter"/>
    <property type="match status" value="1"/>
</dbReference>
<dbReference type="PRINTS" id="PR01036">
    <property type="entry name" value="TCRTETB"/>
</dbReference>
<evidence type="ECO:0000256" key="7">
    <source>
        <dbReference type="SAM" id="MobiDB-lite"/>
    </source>
</evidence>
<reference evidence="10 11" key="1">
    <citation type="submission" date="2019-10" db="EMBL/GenBank/DDBJ databases">
        <title>Whole genome shotgun sequence of Acrocarpospora macrocephala NBRC 16266.</title>
        <authorList>
            <person name="Ichikawa N."/>
            <person name="Kimura A."/>
            <person name="Kitahashi Y."/>
            <person name="Komaki H."/>
            <person name="Oguchi A."/>
        </authorList>
    </citation>
    <scope>NUCLEOTIDE SEQUENCE [LARGE SCALE GENOMIC DNA]</scope>
    <source>
        <strain evidence="10 11">NBRC 16266</strain>
    </source>
</reference>
<feature type="compositionally biased region" description="Basic and acidic residues" evidence="7">
    <location>
        <begin position="1"/>
        <end position="10"/>
    </location>
</feature>
<feature type="transmembrane region" description="Helical" evidence="8">
    <location>
        <begin position="283"/>
        <end position="305"/>
    </location>
</feature>
<feature type="transmembrane region" description="Helical" evidence="8">
    <location>
        <begin position="28"/>
        <end position="54"/>
    </location>
</feature>
<dbReference type="NCBIfam" id="TIGR00711">
    <property type="entry name" value="efflux_EmrB"/>
    <property type="match status" value="1"/>
</dbReference>
<evidence type="ECO:0000313" key="11">
    <source>
        <dbReference type="Proteomes" id="UP000331127"/>
    </source>
</evidence>
<dbReference type="RefSeq" id="WP_155360726.1">
    <property type="nucleotide sequence ID" value="NZ_BAAAHL010000008.1"/>
</dbReference>
<dbReference type="Gene3D" id="1.20.1250.20">
    <property type="entry name" value="MFS general substrate transporter like domains"/>
    <property type="match status" value="1"/>
</dbReference>
<feature type="transmembrane region" description="Helical" evidence="8">
    <location>
        <begin position="420"/>
        <end position="439"/>
    </location>
</feature>
<dbReference type="EMBL" id="BLAE01000080">
    <property type="protein sequence ID" value="GES15625.1"/>
    <property type="molecule type" value="Genomic_DNA"/>
</dbReference>
<dbReference type="InterPro" id="IPR036259">
    <property type="entry name" value="MFS_trans_sf"/>
</dbReference>
<protein>
    <submittedName>
        <fullName evidence="10">MFS transporter</fullName>
    </submittedName>
</protein>
<evidence type="ECO:0000256" key="3">
    <source>
        <dbReference type="ARBA" id="ARBA00022475"/>
    </source>
</evidence>
<gene>
    <name evidence="10" type="ORF">Amac_092220</name>
</gene>
<dbReference type="PROSITE" id="PS50850">
    <property type="entry name" value="MFS"/>
    <property type="match status" value="1"/>
</dbReference>
<keyword evidence="3" id="KW-1003">Cell membrane</keyword>
<dbReference type="Gene3D" id="1.20.1720.10">
    <property type="entry name" value="Multidrug resistance protein D"/>
    <property type="match status" value="1"/>
</dbReference>
<accession>A0A5M3X1N9</accession>